<accession>A0A4R1F768</accession>
<dbReference type="RefSeq" id="WP_131904176.1">
    <property type="nucleotide sequence ID" value="NZ_BAAAFU010000008.1"/>
</dbReference>
<reference evidence="2 3" key="1">
    <citation type="submission" date="2019-03" db="EMBL/GenBank/DDBJ databases">
        <title>Genomic Encyclopedia of Type Strains, Phase IV (KMG-IV): sequencing the most valuable type-strain genomes for metagenomic binning, comparative biology and taxonomic classification.</title>
        <authorList>
            <person name="Goeker M."/>
        </authorList>
    </citation>
    <scope>NUCLEOTIDE SEQUENCE [LARGE SCALE GENOMIC DNA]</scope>
    <source>
        <strain evidence="2 3">DSM 24830</strain>
    </source>
</reference>
<dbReference type="InterPro" id="IPR027392">
    <property type="entry name" value="TF_Znf"/>
</dbReference>
<proteinExistence type="predicted"/>
<dbReference type="AlphaFoldDB" id="A0A4R1F768"/>
<dbReference type="OrthoDB" id="9814037at2"/>
<dbReference type="EMBL" id="SMFQ01000002">
    <property type="protein sequence ID" value="TCJ88482.1"/>
    <property type="molecule type" value="Genomic_DNA"/>
</dbReference>
<organism evidence="2 3">
    <name type="scientific">Cocleimonas flava</name>
    <dbReference type="NCBI Taxonomy" id="634765"/>
    <lineage>
        <taxon>Bacteria</taxon>
        <taxon>Pseudomonadati</taxon>
        <taxon>Pseudomonadota</taxon>
        <taxon>Gammaproteobacteria</taxon>
        <taxon>Thiotrichales</taxon>
        <taxon>Thiotrichaceae</taxon>
        <taxon>Cocleimonas</taxon>
    </lineage>
</organism>
<dbReference type="Pfam" id="PF13453">
    <property type="entry name" value="Zn_ribbon_TFIIB"/>
    <property type="match status" value="1"/>
</dbReference>
<evidence type="ECO:0000313" key="2">
    <source>
        <dbReference type="EMBL" id="TCJ88482.1"/>
    </source>
</evidence>
<comment type="caution">
    <text evidence="2">The sequence shown here is derived from an EMBL/GenBank/DDBJ whole genome shotgun (WGS) entry which is preliminary data.</text>
</comment>
<protein>
    <submittedName>
        <fullName evidence="2">TFIIB-like protein</fullName>
    </submittedName>
</protein>
<name>A0A4R1F768_9GAMM</name>
<feature type="domain" description="Transcription factor zinc-finger" evidence="1">
    <location>
        <begin position="2"/>
        <end position="42"/>
    </location>
</feature>
<gene>
    <name evidence="2" type="ORF">EV695_0336</name>
</gene>
<evidence type="ECO:0000313" key="3">
    <source>
        <dbReference type="Proteomes" id="UP000294887"/>
    </source>
</evidence>
<dbReference type="Proteomes" id="UP000294887">
    <property type="component" value="Unassembled WGS sequence"/>
</dbReference>
<evidence type="ECO:0000259" key="1">
    <source>
        <dbReference type="Pfam" id="PF13453"/>
    </source>
</evidence>
<sequence length="184" mass="20714">MNCTSCNNGFLKPSSIEGQFPAHTCTDCGGNWILIEDYAAWLTLNPDYQFSENIKIEPEAEDTKKALICPASGAIMRKFRISASNQHRVDHSSAVGGIWLDRGEWELLKAEGLAGSLNAIVTNQWQSKIRENSAEQTFSNLYKDKFGIDSYEKVKEFRAWLNEQPQQAELKAYLLAEDPYSAEV</sequence>
<keyword evidence="3" id="KW-1185">Reference proteome</keyword>